<evidence type="ECO:0000313" key="1">
    <source>
        <dbReference type="EMBL" id="KNC84409.1"/>
    </source>
</evidence>
<dbReference type="Proteomes" id="UP000054560">
    <property type="component" value="Unassembled WGS sequence"/>
</dbReference>
<dbReference type="RefSeq" id="XP_014158311.1">
    <property type="nucleotide sequence ID" value="XM_014302836.1"/>
</dbReference>
<organism evidence="1 2">
    <name type="scientific">Sphaeroforma arctica JP610</name>
    <dbReference type="NCBI Taxonomy" id="667725"/>
    <lineage>
        <taxon>Eukaryota</taxon>
        <taxon>Ichthyosporea</taxon>
        <taxon>Ichthyophonida</taxon>
        <taxon>Sphaeroforma</taxon>
    </lineage>
</organism>
<protein>
    <submittedName>
        <fullName evidence="1">Uncharacterized protein</fullName>
    </submittedName>
</protein>
<reference evidence="1 2" key="1">
    <citation type="submission" date="2011-02" db="EMBL/GenBank/DDBJ databases">
        <title>The Genome Sequence of Sphaeroforma arctica JP610.</title>
        <authorList>
            <consortium name="The Broad Institute Genome Sequencing Platform"/>
            <person name="Russ C."/>
            <person name="Cuomo C."/>
            <person name="Young S.K."/>
            <person name="Zeng Q."/>
            <person name="Gargeya S."/>
            <person name="Alvarado L."/>
            <person name="Berlin A."/>
            <person name="Chapman S.B."/>
            <person name="Chen Z."/>
            <person name="Freedman E."/>
            <person name="Gellesch M."/>
            <person name="Goldberg J."/>
            <person name="Griggs A."/>
            <person name="Gujja S."/>
            <person name="Heilman E."/>
            <person name="Heiman D."/>
            <person name="Howarth C."/>
            <person name="Mehta T."/>
            <person name="Neiman D."/>
            <person name="Pearson M."/>
            <person name="Roberts A."/>
            <person name="Saif S."/>
            <person name="Shea T."/>
            <person name="Shenoy N."/>
            <person name="Sisk P."/>
            <person name="Stolte C."/>
            <person name="Sykes S."/>
            <person name="White J."/>
            <person name="Yandava C."/>
            <person name="Burger G."/>
            <person name="Gray M.W."/>
            <person name="Holland P.W.H."/>
            <person name="King N."/>
            <person name="Lang F.B.F."/>
            <person name="Roger A.J."/>
            <person name="Ruiz-Trillo I."/>
            <person name="Haas B."/>
            <person name="Nusbaum C."/>
            <person name="Birren B."/>
        </authorList>
    </citation>
    <scope>NUCLEOTIDE SEQUENCE [LARGE SCALE GENOMIC DNA]</scope>
    <source>
        <strain evidence="1 2">JP610</strain>
    </source>
</reference>
<proteinExistence type="predicted"/>
<evidence type="ECO:0000313" key="2">
    <source>
        <dbReference type="Proteomes" id="UP000054560"/>
    </source>
</evidence>
<keyword evidence="2" id="KW-1185">Reference proteome</keyword>
<dbReference type="AlphaFoldDB" id="A0A0L0G634"/>
<name>A0A0L0G634_9EUKA</name>
<dbReference type="GeneID" id="25903875"/>
<accession>A0A0L0G634</accession>
<dbReference type="EMBL" id="KQ241766">
    <property type="protein sequence ID" value="KNC84409.1"/>
    <property type="molecule type" value="Genomic_DNA"/>
</dbReference>
<sequence length="115" mass="13148">MDGPMEDVIRERLRSIRRSVFGVEMVGTFIEPIVCYTHELSVHASAKRLDQPMRTLCGWCVMMEMCTHVCQSCDDCQAISDDLGLDKRLQQQPRYSEEAMCELSMDFMGFDLVSG</sequence>
<gene>
    <name evidence="1" type="ORF">SARC_03371</name>
</gene>